<gene>
    <name evidence="1" type="ORF">MML48_5g00010923</name>
</gene>
<reference evidence="1" key="1">
    <citation type="submission" date="2022-04" db="EMBL/GenBank/DDBJ databases">
        <title>Chromosome-scale genome assembly of Holotrichia oblita Faldermann.</title>
        <authorList>
            <person name="Rongchong L."/>
        </authorList>
    </citation>
    <scope>NUCLEOTIDE SEQUENCE</scope>
    <source>
        <strain evidence="1">81SQS9</strain>
    </source>
</reference>
<dbReference type="Proteomes" id="UP001056778">
    <property type="component" value="Chromosome 5"/>
</dbReference>
<evidence type="ECO:0000313" key="2">
    <source>
        <dbReference type="Proteomes" id="UP001056778"/>
    </source>
</evidence>
<proteinExistence type="predicted"/>
<protein>
    <submittedName>
        <fullName evidence="1">Uncharacterized protein</fullName>
    </submittedName>
</protein>
<dbReference type="EMBL" id="CM043019">
    <property type="protein sequence ID" value="KAI4460779.1"/>
    <property type="molecule type" value="Genomic_DNA"/>
</dbReference>
<name>A0ACB9T233_HOLOL</name>
<keyword evidence="2" id="KW-1185">Reference proteome</keyword>
<organism evidence="1 2">
    <name type="scientific">Holotrichia oblita</name>
    <name type="common">Chafer beetle</name>
    <dbReference type="NCBI Taxonomy" id="644536"/>
    <lineage>
        <taxon>Eukaryota</taxon>
        <taxon>Metazoa</taxon>
        <taxon>Ecdysozoa</taxon>
        <taxon>Arthropoda</taxon>
        <taxon>Hexapoda</taxon>
        <taxon>Insecta</taxon>
        <taxon>Pterygota</taxon>
        <taxon>Neoptera</taxon>
        <taxon>Endopterygota</taxon>
        <taxon>Coleoptera</taxon>
        <taxon>Polyphaga</taxon>
        <taxon>Scarabaeiformia</taxon>
        <taxon>Scarabaeidae</taxon>
        <taxon>Melolonthinae</taxon>
        <taxon>Holotrichia</taxon>
    </lineage>
</organism>
<accession>A0ACB9T233</accession>
<evidence type="ECO:0000313" key="1">
    <source>
        <dbReference type="EMBL" id="KAI4460779.1"/>
    </source>
</evidence>
<sequence>MPRMEKKLYSWFCTQRLKNVPVSIELLKTKAKAINETIAENPNFNASDGWSQRFKRGFGIRHLKISGEKLSAAPEHLGPFKNYLRKKIKELQFTHDQLYNADETGLFWKLLQEMTLVTSEERSHSRQ</sequence>
<comment type="caution">
    <text evidence="1">The sequence shown here is derived from an EMBL/GenBank/DDBJ whole genome shotgun (WGS) entry which is preliminary data.</text>
</comment>